<dbReference type="CTD" id="57326"/>
<feature type="region of interest" description="Disordered" evidence="3">
    <location>
        <begin position="145"/>
        <end position="183"/>
    </location>
</feature>
<feature type="region of interest" description="Disordered" evidence="3">
    <location>
        <begin position="234"/>
        <end position="265"/>
    </location>
</feature>
<evidence type="ECO:0000313" key="5">
    <source>
        <dbReference type="RefSeq" id="XP_006861574.1"/>
    </source>
</evidence>
<name>A0A9B0TJH4_CHRAS</name>
<protein>
    <submittedName>
        <fullName evidence="5">Pre-B-cell leukemia transcription factor-interacting protein 1</fullName>
    </submittedName>
</protein>
<evidence type="ECO:0000256" key="3">
    <source>
        <dbReference type="SAM" id="MobiDB-lite"/>
    </source>
</evidence>
<keyword evidence="4" id="KW-1185">Reference proteome</keyword>
<feature type="compositionally biased region" description="Polar residues" evidence="3">
    <location>
        <begin position="1"/>
        <end position="10"/>
    </location>
</feature>
<evidence type="ECO:0000256" key="2">
    <source>
        <dbReference type="SAM" id="Coils"/>
    </source>
</evidence>
<dbReference type="AlphaFoldDB" id="A0A9B0TJH4"/>
<feature type="compositionally biased region" description="Basic and acidic residues" evidence="3">
    <location>
        <begin position="472"/>
        <end position="491"/>
    </location>
</feature>
<proteinExistence type="predicted"/>
<dbReference type="PANTHER" id="PTHR28638">
    <property type="entry name" value="CELL CYCLE PROGRESSION PROTEIN 1"/>
    <property type="match status" value="1"/>
</dbReference>
<feature type="compositionally biased region" description="Basic and acidic residues" evidence="3">
    <location>
        <begin position="499"/>
        <end position="535"/>
    </location>
</feature>
<dbReference type="Proteomes" id="UP000504623">
    <property type="component" value="Unplaced"/>
</dbReference>
<feature type="region of interest" description="Disordered" evidence="3">
    <location>
        <begin position="704"/>
        <end position="731"/>
    </location>
</feature>
<keyword evidence="1 2" id="KW-0175">Coiled coil</keyword>
<feature type="coiled-coil region" evidence="2">
    <location>
        <begin position="272"/>
        <end position="348"/>
    </location>
</feature>
<feature type="region of interest" description="Disordered" evidence="3">
    <location>
        <begin position="451"/>
        <end position="577"/>
    </location>
</feature>
<dbReference type="RefSeq" id="XP_006861574.1">
    <property type="nucleotide sequence ID" value="XM_006861512.1"/>
</dbReference>
<feature type="region of interest" description="Disordered" evidence="3">
    <location>
        <begin position="367"/>
        <end position="386"/>
    </location>
</feature>
<gene>
    <name evidence="5" type="primary">PBXIP1</name>
</gene>
<feature type="compositionally biased region" description="Basic residues" evidence="3">
    <location>
        <begin position="704"/>
        <end position="715"/>
    </location>
</feature>
<feature type="compositionally biased region" description="Basic and acidic residues" evidence="3">
    <location>
        <begin position="564"/>
        <end position="574"/>
    </location>
</feature>
<feature type="compositionally biased region" description="Polar residues" evidence="3">
    <location>
        <begin position="173"/>
        <end position="183"/>
    </location>
</feature>
<dbReference type="GeneID" id="102816587"/>
<feature type="compositionally biased region" description="Basic and acidic residues" evidence="3">
    <location>
        <begin position="720"/>
        <end position="731"/>
    </location>
</feature>
<reference evidence="5" key="1">
    <citation type="submission" date="2025-08" db="UniProtKB">
        <authorList>
            <consortium name="RefSeq"/>
        </authorList>
    </citation>
    <scope>IDENTIFICATION</scope>
    <source>
        <tissue evidence="5">Spleen</tissue>
    </source>
</reference>
<evidence type="ECO:0000313" key="4">
    <source>
        <dbReference type="Proteomes" id="UP000504623"/>
    </source>
</evidence>
<dbReference type="GO" id="GO:0016020">
    <property type="term" value="C:membrane"/>
    <property type="evidence" value="ECO:0007669"/>
    <property type="project" value="TreeGrafter"/>
</dbReference>
<feature type="region of interest" description="Disordered" evidence="3">
    <location>
        <begin position="1"/>
        <end position="100"/>
    </location>
</feature>
<feature type="compositionally biased region" description="Polar residues" evidence="3">
    <location>
        <begin position="451"/>
        <end position="464"/>
    </location>
</feature>
<dbReference type="InterPro" id="IPR051990">
    <property type="entry name" value="CCPG1/PBIP1"/>
</dbReference>
<organism evidence="4 5">
    <name type="scientific">Chrysochloris asiatica</name>
    <name type="common">Cape golden mole</name>
    <dbReference type="NCBI Taxonomy" id="185453"/>
    <lineage>
        <taxon>Eukaryota</taxon>
        <taxon>Metazoa</taxon>
        <taxon>Chordata</taxon>
        <taxon>Craniata</taxon>
        <taxon>Vertebrata</taxon>
        <taxon>Euteleostomi</taxon>
        <taxon>Mammalia</taxon>
        <taxon>Eutheria</taxon>
        <taxon>Afrotheria</taxon>
        <taxon>Chrysochloridae</taxon>
        <taxon>Chrysochlorinae</taxon>
        <taxon>Chrysochloris</taxon>
    </lineage>
</organism>
<sequence length="731" mass="80749">MASCADSDNSWVLAGSESLPVETLGPESRMDPESGLDPQALPSLSKANGEELTGTLDREGTLFKSEGSQPGPIPPEETKAKGVMEGDGCDVKPPSPEDMVVQGDLQETPLVADLGLDTQGMEDQSPPQSLPSSPKAAQIMEDFCFSSSEDDTDIDVEGLRRRRVRDPSPPRPSTSMGIEDQTGSEGVVGELGISLNMCLLGALVLLGLGILLFSGGFSESETGSMEEVELQVFPDPGSDTELQGAVGDGQDGPGEQLQTSAPPGSVPSLQNMALLLDKLAKENQDIRLLQAQLQAQKEELQSLMHQPKGLEEENAQLRGALQQGEASQRALESELRQLRARLQGLEADCIRGPDGVCLSWGRGFQGSKVTEGQGPREQKSGPGFLKQKEQLENEAQVLRQELERQRQLLGSVQQDLEQSLREAGRGDPAHSGLAKLGHRLVQKLQDLQSWSQDPGASVNVSGTRAQELHFQSSREKSGKEKWQSGQGDRKAEHWKHKKEVSGQERKKSLEGEDRERAAKWKESKSRDEEWEGKKDGKPHRGPKELPRKSGSPHSSREKQKHPRWREGAKDRHDPLPPWTELLRHKYRAPQGCSGVNECARQEGLAFFGVELAPVRQQELASLLRTYLARLPWAGQLTEELPLSPAYFGEDGIFRHDRLRFRDFVDALEDSLEEVAVRQTGDDDEVDDFEDFIFSHFFGDKALKKRSGKKDKHFRSPRVLGPREEHSHHHKG</sequence>
<feature type="compositionally biased region" description="Polar residues" evidence="3">
    <location>
        <begin position="256"/>
        <end position="265"/>
    </location>
</feature>
<evidence type="ECO:0000256" key="1">
    <source>
        <dbReference type="ARBA" id="ARBA00023054"/>
    </source>
</evidence>
<dbReference type="PANTHER" id="PTHR28638:SF1">
    <property type="entry name" value="PRE-B-CELL LEUKEMIA TRANSCRIPTION FACTOR-INTERACTING PROTEIN 1"/>
    <property type="match status" value="1"/>
</dbReference>
<dbReference type="OrthoDB" id="8947092at2759"/>
<accession>A0A9B0TJH4</accession>